<reference evidence="1 2" key="1">
    <citation type="submission" date="2020-08" db="EMBL/GenBank/DDBJ databases">
        <title>Genomic Encyclopedia of Type Strains, Phase IV (KMG-IV): sequencing the most valuable type-strain genomes for metagenomic binning, comparative biology and taxonomic classification.</title>
        <authorList>
            <person name="Goeker M."/>
        </authorList>
    </citation>
    <scope>NUCLEOTIDE SEQUENCE [LARGE SCALE GENOMIC DNA]</scope>
    <source>
        <strain evidence="1 2">DSM 103377</strain>
    </source>
</reference>
<dbReference type="RefSeq" id="WP_184007615.1">
    <property type="nucleotide sequence ID" value="NZ_JACIJS010000001.1"/>
</dbReference>
<name>A0A840WSP3_9RHOB</name>
<evidence type="ECO:0000313" key="1">
    <source>
        <dbReference type="EMBL" id="MBB5514230.1"/>
    </source>
</evidence>
<accession>A0A840WSP3</accession>
<dbReference type="AlphaFoldDB" id="A0A840WSP3"/>
<keyword evidence="2" id="KW-1185">Reference proteome</keyword>
<dbReference type="SUPFAM" id="SSF48371">
    <property type="entry name" value="ARM repeat"/>
    <property type="match status" value="1"/>
</dbReference>
<proteinExistence type="predicted"/>
<dbReference type="InterPro" id="IPR016024">
    <property type="entry name" value="ARM-type_fold"/>
</dbReference>
<dbReference type="Proteomes" id="UP000553766">
    <property type="component" value="Unassembled WGS sequence"/>
</dbReference>
<comment type="caution">
    <text evidence="1">The sequence shown here is derived from an EMBL/GenBank/DDBJ whole genome shotgun (WGS) entry which is preliminary data.</text>
</comment>
<evidence type="ECO:0000313" key="2">
    <source>
        <dbReference type="Proteomes" id="UP000553766"/>
    </source>
</evidence>
<gene>
    <name evidence="1" type="ORF">FHS89_000228</name>
</gene>
<protein>
    <submittedName>
        <fullName evidence="1">3-methyladenine DNA glycosylase AlkC</fullName>
    </submittedName>
</protein>
<dbReference type="Gene3D" id="1.25.40.290">
    <property type="entry name" value="ARM repeat domains"/>
    <property type="match status" value="1"/>
</dbReference>
<sequence>MPEPFKTFISPKLVALTARILARHVSTVDADRFAAPLISQLDALELKQRVDLVAEALHRALPTDPTARQAVLLAMLHPDEQDHATKESDEAGLCGWGIWPLTTVIGRYGLGTMEQALATLRDMTKRGTAEFDVRPFIAQDPEHALRIMASWIDDPNLHVRRLISEGTRPRLPWGMRLHALIERPELTLPLLTRLRDDPSDYVRRSVANHLNDIAKDHPNRIARLAHDWMDGASPDRARLVRHACRTLIKQGHPGALATFGFAPPQIAPPHLRIATPIVDLGAALEFGIHLRSTSAQEQQIALDYVIHHRKAHGGLSPKVFKWTTLTLAPGAERRLERRHPIRPITTRTYYAGEHAVSLRINGQDFGREAFTLRLD</sequence>
<dbReference type="EMBL" id="JACIJS010000001">
    <property type="protein sequence ID" value="MBB5514230.1"/>
    <property type="molecule type" value="Genomic_DNA"/>
</dbReference>
<organism evidence="1 2">
    <name type="scientific">Rubricella aquisinus</name>
    <dbReference type="NCBI Taxonomy" id="2028108"/>
    <lineage>
        <taxon>Bacteria</taxon>
        <taxon>Pseudomonadati</taxon>
        <taxon>Pseudomonadota</taxon>
        <taxon>Alphaproteobacteria</taxon>
        <taxon>Rhodobacterales</taxon>
        <taxon>Paracoccaceae</taxon>
        <taxon>Rubricella</taxon>
    </lineage>
</organism>